<sequence>MAEMLAAAFGSANRNDLQIVVPARPLVRRGIRVRPVSEGAVVDGALVTRKFRGDFAKNQLPLMMDLLDGAHSHEEIATALGLTQKQTYSALALLWTSGVIEDAEYDTGATAPDTLSNYLSRMADATANEAHWTRSLDRLQSVRIALQGGAAADDVARILAADGIEVCPPDQVRAQSSDLVVHVCTDSEDPQLLMAADAAWESSTRLLPVLLQGAVLSVGPLVDRNFSACLRCAINHDAVNPAASSVEPSVIAAGVIAREVMAISAGIGSSALPLDRTRIDLATFQTRFLPAVTRPGCHWCSVADQEVDGSRYRAAQYEAAVAAPPREFLAVKGHQAHYQQKNIDLQTQFKIWPDAERIPLPEISPGDLQAEARRGATTGDCAIDVDALACLLQGAVGLQEPLTGQGKTRRWTAMGGNIGAVTAYTSVHAVANLDDGWYVYDSLTHALIRTGDLGPAGHEQPSVALYLIGDVDKVARKYGAFALRVVLQDAACALVTAGHVLSASAWAGHRS</sequence>
<name>A0A1Q8W440_9ACTO</name>
<protein>
    <submittedName>
        <fullName evidence="1">Uncharacterized protein</fullName>
    </submittedName>
</protein>
<dbReference type="AlphaFoldDB" id="A0A1Q8W440"/>
<proteinExistence type="predicted"/>
<dbReference type="Gene3D" id="3.40.109.10">
    <property type="entry name" value="NADH Oxidase"/>
    <property type="match status" value="1"/>
</dbReference>
<evidence type="ECO:0000313" key="1">
    <source>
        <dbReference type="EMBL" id="OLO56994.1"/>
    </source>
</evidence>
<gene>
    <name evidence="1" type="ORF">BKH30_00700</name>
</gene>
<dbReference type="Proteomes" id="UP000186855">
    <property type="component" value="Unassembled WGS sequence"/>
</dbReference>
<accession>A0A1Q8W440</accession>
<organism evidence="1 2">
    <name type="scientific">Actinomyces oris</name>
    <dbReference type="NCBI Taxonomy" id="544580"/>
    <lineage>
        <taxon>Bacteria</taxon>
        <taxon>Bacillati</taxon>
        <taxon>Actinomycetota</taxon>
        <taxon>Actinomycetes</taxon>
        <taxon>Actinomycetales</taxon>
        <taxon>Actinomycetaceae</taxon>
        <taxon>Actinomyces</taxon>
    </lineage>
</organism>
<comment type="caution">
    <text evidence="1">The sequence shown here is derived from an EMBL/GenBank/DDBJ whole genome shotgun (WGS) entry which is preliminary data.</text>
</comment>
<reference evidence="1 2" key="1">
    <citation type="submission" date="2016-12" db="EMBL/GenBank/DDBJ databases">
        <title>Genomic comparison of strains in the 'Actinomyces naeslundii' group.</title>
        <authorList>
            <person name="Mughal S.R."/>
            <person name="Do T."/>
            <person name="Gilbert S.C."/>
            <person name="Witherden E.A."/>
            <person name="Didelot X."/>
            <person name="Beighton D."/>
        </authorList>
    </citation>
    <scope>NUCLEOTIDE SEQUENCE [LARGE SCALE GENOMIC DNA]</scope>
    <source>
        <strain evidence="1 2">S24V</strain>
    </source>
</reference>
<dbReference type="EMBL" id="MSKI01000008">
    <property type="protein sequence ID" value="OLO56994.1"/>
    <property type="molecule type" value="Genomic_DNA"/>
</dbReference>
<evidence type="ECO:0000313" key="2">
    <source>
        <dbReference type="Proteomes" id="UP000186855"/>
    </source>
</evidence>
<dbReference type="GO" id="GO:0016491">
    <property type="term" value="F:oxidoreductase activity"/>
    <property type="evidence" value="ECO:0007669"/>
    <property type="project" value="InterPro"/>
</dbReference>
<dbReference type="Gene3D" id="3.40.50.720">
    <property type="entry name" value="NAD(P)-binding Rossmann-like Domain"/>
    <property type="match status" value="1"/>
</dbReference>
<dbReference type="InterPro" id="IPR000415">
    <property type="entry name" value="Nitroreductase-like"/>
</dbReference>